<dbReference type="STRING" id="1121302.SAMN02745163_00475"/>
<dbReference type="InterPro" id="IPR050595">
    <property type="entry name" value="Bact_response_regulator"/>
</dbReference>
<dbReference type="InterPro" id="IPR019734">
    <property type="entry name" value="TPR_rpt"/>
</dbReference>
<dbReference type="EMBL" id="FQZB01000004">
    <property type="protein sequence ID" value="SHI60818.1"/>
    <property type="molecule type" value="Genomic_DNA"/>
</dbReference>
<gene>
    <name evidence="9" type="ORF">SAMN02745163_00475</name>
</gene>
<dbReference type="InterPro" id="IPR001789">
    <property type="entry name" value="Sig_transdc_resp-reg_receiver"/>
</dbReference>
<dbReference type="SUPFAM" id="SSF52172">
    <property type="entry name" value="CheY-like"/>
    <property type="match status" value="1"/>
</dbReference>
<evidence type="ECO:0000256" key="2">
    <source>
        <dbReference type="ARBA" id="ARBA00022553"/>
    </source>
</evidence>
<evidence type="ECO:0000256" key="5">
    <source>
        <dbReference type="ARBA" id="ARBA00024867"/>
    </source>
</evidence>
<dbReference type="PANTHER" id="PTHR44591">
    <property type="entry name" value="STRESS RESPONSE REGULATOR PROTEIN 1"/>
    <property type="match status" value="1"/>
</dbReference>
<protein>
    <recommendedName>
        <fullName evidence="1">Stage 0 sporulation protein A homolog</fullName>
    </recommendedName>
</protein>
<proteinExistence type="predicted"/>
<evidence type="ECO:0000256" key="4">
    <source>
        <dbReference type="ARBA" id="ARBA00023163"/>
    </source>
</evidence>
<dbReference type="SMART" id="SM00448">
    <property type="entry name" value="REC"/>
    <property type="match status" value="1"/>
</dbReference>
<dbReference type="OrthoDB" id="9790669at2"/>
<dbReference type="SMART" id="SM00028">
    <property type="entry name" value="TPR"/>
    <property type="match status" value="1"/>
</dbReference>
<dbReference type="RefSeq" id="WP_072984913.1">
    <property type="nucleotide sequence ID" value="NZ_FQZB01000004.1"/>
</dbReference>
<feature type="repeat" description="TPR" evidence="7">
    <location>
        <begin position="126"/>
        <end position="159"/>
    </location>
</feature>
<evidence type="ECO:0000259" key="8">
    <source>
        <dbReference type="PROSITE" id="PS50110"/>
    </source>
</evidence>
<dbReference type="AlphaFoldDB" id="A0A1M6CJF2"/>
<sequence length="195" mass="22073">MKQVLIVDDTKNIREMLKTFLVMEGYKVLEATNGEEALKLLNKNKVSLVFTDIKMPGMSGTELLKAIKKYDKTITVIVMTAFGTIKNAVECTKLGASTYLQKPFTVKRVKVVLDEVLKKDSLRNNVNIYINLGKKLILEDNYDKAEEILNKALTLSSSNGEIYYLLGEVNEKKENFDVAKKFKETAKIFGFTETI</sequence>
<evidence type="ECO:0000256" key="1">
    <source>
        <dbReference type="ARBA" id="ARBA00018672"/>
    </source>
</evidence>
<dbReference type="Proteomes" id="UP000184310">
    <property type="component" value="Unassembled WGS sequence"/>
</dbReference>
<dbReference type="PROSITE" id="PS50005">
    <property type="entry name" value="TPR"/>
    <property type="match status" value="1"/>
</dbReference>
<evidence type="ECO:0000313" key="9">
    <source>
        <dbReference type="EMBL" id="SHI60818.1"/>
    </source>
</evidence>
<reference evidence="9 10" key="1">
    <citation type="submission" date="2016-11" db="EMBL/GenBank/DDBJ databases">
        <authorList>
            <person name="Jaros S."/>
            <person name="Januszkiewicz K."/>
            <person name="Wedrychowicz H."/>
        </authorList>
    </citation>
    <scope>NUCLEOTIDE SEQUENCE [LARGE SCALE GENOMIC DNA]</scope>
    <source>
        <strain evidence="9 10">DSM 21758</strain>
    </source>
</reference>
<organism evidence="9 10">
    <name type="scientific">Clostridium cavendishii DSM 21758</name>
    <dbReference type="NCBI Taxonomy" id="1121302"/>
    <lineage>
        <taxon>Bacteria</taxon>
        <taxon>Bacillati</taxon>
        <taxon>Bacillota</taxon>
        <taxon>Clostridia</taxon>
        <taxon>Eubacteriales</taxon>
        <taxon>Clostridiaceae</taxon>
        <taxon>Clostridium</taxon>
    </lineage>
</organism>
<name>A0A1M6CJF2_9CLOT</name>
<accession>A0A1M6CJF2</accession>
<comment type="function">
    <text evidence="5">May play the central regulatory role in sporulation. It may be an element of the effector pathway responsible for the activation of sporulation genes in response to nutritional stress. Spo0A may act in concert with spo0H (a sigma factor) to control the expression of some genes that are critical to the sporulation process.</text>
</comment>
<evidence type="ECO:0000256" key="7">
    <source>
        <dbReference type="PROSITE-ProRule" id="PRU00339"/>
    </source>
</evidence>
<dbReference type="FunFam" id="3.40.50.2300:FF:000018">
    <property type="entry name" value="DNA-binding transcriptional regulator NtrC"/>
    <property type="match status" value="1"/>
</dbReference>
<dbReference type="Pfam" id="PF00072">
    <property type="entry name" value="Response_reg"/>
    <property type="match status" value="1"/>
</dbReference>
<dbReference type="InterPro" id="IPR011990">
    <property type="entry name" value="TPR-like_helical_dom_sf"/>
</dbReference>
<keyword evidence="2 6" id="KW-0597">Phosphoprotein</keyword>
<dbReference type="Gene3D" id="3.40.50.2300">
    <property type="match status" value="1"/>
</dbReference>
<dbReference type="InterPro" id="IPR011006">
    <property type="entry name" value="CheY-like_superfamily"/>
</dbReference>
<keyword evidence="10" id="KW-1185">Reference proteome</keyword>
<feature type="modified residue" description="4-aspartylphosphate" evidence="6">
    <location>
        <position position="52"/>
    </location>
</feature>
<evidence type="ECO:0000256" key="6">
    <source>
        <dbReference type="PROSITE-ProRule" id="PRU00169"/>
    </source>
</evidence>
<keyword evidence="3" id="KW-0805">Transcription regulation</keyword>
<dbReference type="PANTHER" id="PTHR44591:SF3">
    <property type="entry name" value="RESPONSE REGULATORY DOMAIN-CONTAINING PROTEIN"/>
    <property type="match status" value="1"/>
</dbReference>
<keyword evidence="4" id="KW-0804">Transcription</keyword>
<dbReference type="Gene3D" id="1.25.40.10">
    <property type="entry name" value="Tetratricopeptide repeat domain"/>
    <property type="match status" value="1"/>
</dbReference>
<dbReference type="SUPFAM" id="SSF48452">
    <property type="entry name" value="TPR-like"/>
    <property type="match status" value="1"/>
</dbReference>
<keyword evidence="7" id="KW-0802">TPR repeat</keyword>
<evidence type="ECO:0000313" key="10">
    <source>
        <dbReference type="Proteomes" id="UP000184310"/>
    </source>
</evidence>
<dbReference type="GO" id="GO:0000160">
    <property type="term" value="P:phosphorelay signal transduction system"/>
    <property type="evidence" value="ECO:0007669"/>
    <property type="project" value="InterPro"/>
</dbReference>
<dbReference type="Pfam" id="PF13181">
    <property type="entry name" value="TPR_8"/>
    <property type="match status" value="1"/>
</dbReference>
<dbReference type="PROSITE" id="PS50110">
    <property type="entry name" value="RESPONSE_REGULATORY"/>
    <property type="match status" value="1"/>
</dbReference>
<evidence type="ECO:0000256" key="3">
    <source>
        <dbReference type="ARBA" id="ARBA00023015"/>
    </source>
</evidence>
<feature type="domain" description="Response regulatory" evidence="8">
    <location>
        <begin position="3"/>
        <end position="117"/>
    </location>
</feature>